<reference evidence="3" key="1">
    <citation type="submission" date="2023-03" db="EMBL/GenBank/DDBJ databases">
        <title>Actinorhabdospora filicis NBRC 111898.</title>
        <authorList>
            <person name="Ichikawa N."/>
            <person name="Sato H."/>
            <person name="Tonouchi N."/>
        </authorList>
    </citation>
    <scope>NUCLEOTIDE SEQUENCE</scope>
    <source>
        <strain evidence="3">NBRC 111898</strain>
    </source>
</reference>
<keyword evidence="4" id="KW-1185">Reference proteome</keyword>
<dbReference type="PROSITE" id="PS51819">
    <property type="entry name" value="VOC"/>
    <property type="match status" value="1"/>
</dbReference>
<dbReference type="EMBL" id="BSTX01000001">
    <property type="protein sequence ID" value="GLZ77266.1"/>
    <property type="molecule type" value="Genomic_DNA"/>
</dbReference>
<dbReference type="Gene3D" id="3.10.180.10">
    <property type="entry name" value="2,3-Dihydroxybiphenyl 1,2-Dioxygenase, domain 1"/>
    <property type="match status" value="1"/>
</dbReference>
<dbReference type="CDD" id="cd08353">
    <property type="entry name" value="VOC_like"/>
    <property type="match status" value="1"/>
</dbReference>
<dbReference type="GO" id="GO:0004493">
    <property type="term" value="F:methylmalonyl-CoA epimerase activity"/>
    <property type="evidence" value="ECO:0007669"/>
    <property type="project" value="TreeGrafter"/>
</dbReference>
<dbReference type="InterPro" id="IPR037523">
    <property type="entry name" value="VOC_core"/>
</dbReference>
<protein>
    <submittedName>
        <fullName evidence="3">Glyoxalase</fullName>
    </submittedName>
</protein>
<evidence type="ECO:0000259" key="2">
    <source>
        <dbReference type="PROSITE" id="PS51819"/>
    </source>
</evidence>
<dbReference type="InterPro" id="IPR051785">
    <property type="entry name" value="MMCE/EMCE_epimerase"/>
</dbReference>
<dbReference type="SUPFAM" id="SSF54593">
    <property type="entry name" value="Glyoxalase/Bleomycin resistance protein/Dihydroxybiphenyl dioxygenase"/>
    <property type="match status" value="1"/>
</dbReference>
<feature type="domain" description="VOC" evidence="2">
    <location>
        <begin position="5"/>
        <end position="144"/>
    </location>
</feature>
<gene>
    <name evidence="3" type="ORF">Afil01_20730</name>
</gene>
<dbReference type="PANTHER" id="PTHR43048:SF5">
    <property type="entry name" value="BLR5325 PROTEIN"/>
    <property type="match status" value="1"/>
</dbReference>
<evidence type="ECO:0000313" key="3">
    <source>
        <dbReference type="EMBL" id="GLZ77266.1"/>
    </source>
</evidence>
<organism evidence="3 4">
    <name type="scientific">Actinorhabdospora filicis</name>
    <dbReference type="NCBI Taxonomy" id="1785913"/>
    <lineage>
        <taxon>Bacteria</taxon>
        <taxon>Bacillati</taxon>
        <taxon>Actinomycetota</taxon>
        <taxon>Actinomycetes</taxon>
        <taxon>Micromonosporales</taxon>
        <taxon>Micromonosporaceae</taxon>
        <taxon>Actinorhabdospora</taxon>
    </lineage>
</organism>
<keyword evidence="1" id="KW-0479">Metal-binding</keyword>
<dbReference type="AlphaFoldDB" id="A0A9W6SKA8"/>
<sequence>MALTRMDNIGIIVADLDTVVAFFTALGMELEGKAVIEGEWAASLVGLDYQSVDVAMMRTPDGHGRVELASYRTPEAVPGVPRDAGANTLGIRRIMFTVEDIHADIARLKEHGAELMGEVVRYEDSYLLCYLRGPEGIMVALAQELG</sequence>
<dbReference type="RefSeq" id="WP_285662395.1">
    <property type="nucleotide sequence ID" value="NZ_BSTX01000001.1"/>
</dbReference>
<evidence type="ECO:0000313" key="4">
    <source>
        <dbReference type="Proteomes" id="UP001165079"/>
    </source>
</evidence>
<proteinExistence type="predicted"/>
<dbReference type="Proteomes" id="UP001165079">
    <property type="component" value="Unassembled WGS sequence"/>
</dbReference>
<dbReference type="GO" id="GO:0046872">
    <property type="term" value="F:metal ion binding"/>
    <property type="evidence" value="ECO:0007669"/>
    <property type="project" value="UniProtKB-KW"/>
</dbReference>
<name>A0A9W6SKA8_9ACTN</name>
<dbReference type="GO" id="GO:0046491">
    <property type="term" value="P:L-methylmalonyl-CoA metabolic process"/>
    <property type="evidence" value="ECO:0007669"/>
    <property type="project" value="TreeGrafter"/>
</dbReference>
<evidence type="ECO:0000256" key="1">
    <source>
        <dbReference type="ARBA" id="ARBA00022723"/>
    </source>
</evidence>
<accession>A0A9W6SKA8</accession>
<dbReference type="InterPro" id="IPR029068">
    <property type="entry name" value="Glyas_Bleomycin-R_OHBP_Dase"/>
</dbReference>
<comment type="caution">
    <text evidence="3">The sequence shown here is derived from an EMBL/GenBank/DDBJ whole genome shotgun (WGS) entry which is preliminary data.</text>
</comment>
<dbReference type="PANTHER" id="PTHR43048">
    <property type="entry name" value="METHYLMALONYL-COA EPIMERASE"/>
    <property type="match status" value="1"/>
</dbReference>
<dbReference type="Pfam" id="PF13669">
    <property type="entry name" value="Glyoxalase_4"/>
    <property type="match status" value="1"/>
</dbReference>